<name>A0AAV3X2Y2_9CYAN</name>
<dbReference type="AlphaFoldDB" id="A0AAV3X2Y2"/>
<proteinExistence type="predicted"/>
<dbReference type="Proteomes" id="UP001050975">
    <property type="component" value="Unassembled WGS sequence"/>
</dbReference>
<keyword evidence="3" id="KW-1185">Reference proteome</keyword>
<feature type="domain" description="Transposase putative helix-turn-helix" evidence="1">
    <location>
        <begin position="1"/>
        <end position="46"/>
    </location>
</feature>
<evidence type="ECO:0000259" key="1">
    <source>
        <dbReference type="Pfam" id="PF12323"/>
    </source>
</evidence>
<accession>A0AAV3X2Y2</accession>
<dbReference type="Pfam" id="PF12323">
    <property type="entry name" value="HTH_OrfB_IS605"/>
    <property type="match status" value="1"/>
</dbReference>
<gene>
    <name evidence="2" type="ORF">MiSe_03800</name>
</gene>
<dbReference type="InterPro" id="IPR021027">
    <property type="entry name" value="Transposase_put_HTH"/>
</dbReference>
<reference evidence="2" key="1">
    <citation type="submission" date="2019-10" db="EMBL/GenBank/DDBJ databases">
        <title>Draft genome sequece of Microseira wollei NIES-4236.</title>
        <authorList>
            <person name="Yamaguchi H."/>
            <person name="Suzuki S."/>
            <person name="Kawachi M."/>
        </authorList>
    </citation>
    <scope>NUCLEOTIDE SEQUENCE</scope>
    <source>
        <strain evidence="2">NIES-4236</strain>
    </source>
</reference>
<evidence type="ECO:0000313" key="3">
    <source>
        <dbReference type="Proteomes" id="UP001050975"/>
    </source>
</evidence>
<protein>
    <submittedName>
        <fullName evidence="2">IS891/IS1136/IS1341 transposase</fullName>
    </submittedName>
</protein>
<evidence type="ECO:0000313" key="2">
    <source>
        <dbReference type="EMBL" id="GET35638.1"/>
    </source>
</evidence>
<dbReference type="EMBL" id="BLAY01000003">
    <property type="protein sequence ID" value="GET35638.1"/>
    <property type="molecule type" value="Genomic_DNA"/>
</dbReference>
<sequence length="138" mass="16028">MLKVVKVRLYPSSQQQQSLEQSFGNCRWLWNFCLNLMNQTYKETGKGLSGYEVKKLIPQLKKEHDWLTLTYSQCLQQVCLNLGVAFNNFFEKRSSYPKFKSKHGKQSIQYPQNVKVADNLYQFYGTVLSGISLKSKLG</sequence>
<organism evidence="2 3">
    <name type="scientific">Microseira wollei NIES-4236</name>
    <dbReference type="NCBI Taxonomy" id="2530354"/>
    <lineage>
        <taxon>Bacteria</taxon>
        <taxon>Bacillati</taxon>
        <taxon>Cyanobacteriota</taxon>
        <taxon>Cyanophyceae</taxon>
        <taxon>Oscillatoriophycideae</taxon>
        <taxon>Aerosakkonematales</taxon>
        <taxon>Aerosakkonemataceae</taxon>
        <taxon>Microseira</taxon>
    </lineage>
</organism>
<dbReference type="RefSeq" id="WP_226573650.1">
    <property type="nucleotide sequence ID" value="NZ_BLAY01000003.1"/>
</dbReference>
<comment type="caution">
    <text evidence="2">The sequence shown here is derived from an EMBL/GenBank/DDBJ whole genome shotgun (WGS) entry which is preliminary data.</text>
</comment>